<keyword evidence="3" id="KW-1185">Reference proteome</keyword>
<sequence length="159" mass="17579">MLNLKKKIKNIVQGGIEMEKYKSLNAVVFILSLSICGLSFFNIYKASASGGLILYSGFDGVDGYQSIGGCNFGDRYGVEYVNKLKSALGSGIFINSFSHADKYAWESDLTGINANSVDFLLLLDTESVPIFWVTEMQQHIFLLKIAAIHLIILHVMPML</sequence>
<dbReference type="AlphaFoldDB" id="A0A7U6GD71"/>
<organism evidence="2 3">
    <name type="scientific">Caldisericum exile (strain DSM 21853 / NBRC 104410 / AZM16c01)</name>
    <dbReference type="NCBI Taxonomy" id="511051"/>
    <lineage>
        <taxon>Bacteria</taxon>
        <taxon>Pseudomonadati</taxon>
        <taxon>Caldisericota/Cryosericota group</taxon>
        <taxon>Caldisericota</taxon>
        <taxon>Caldisericia</taxon>
        <taxon>Caldisericales</taxon>
        <taxon>Caldisericaceae</taxon>
        <taxon>Caldisericum</taxon>
    </lineage>
</organism>
<accession>A0A7U6GD71</accession>
<keyword evidence="1" id="KW-1133">Transmembrane helix</keyword>
<keyword evidence="1" id="KW-0472">Membrane</keyword>
<dbReference type="EMBL" id="AP012051">
    <property type="protein sequence ID" value="BAL80214.1"/>
    <property type="molecule type" value="Genomic_DNA"/>
</dbReference>
<evidence type="ECO:0000313" key="2">
    <source>
        <dbReference type="EMBL" id="BAL80214.1"/>
    </source>
</evidence>
<feature type="transmembrane region" description="Helical" evidence="1">
    <location>
        <begin position="21"/>
        <end position="44"/>
    </location>
</feature>
<keyword evidence="1" id="KW-0812">Transmembrane</keyword>
<reference evidence="2 3" key="1">
    <citation type="submission" date="2011-01" db="EMBL/GenBank/DDBJ databases">
        <title>Whole genome sequence of Caldisericum exile AZM16c01.</title>
        <authorList>
            <person name="Narita-Yamada S."/>
            <person name="Kawakoshi A."/>
            <person name="Nakamura S."/>
            <person name="Sasagawa M."/>
            <person name="Fukada J."/>
            <person name="Sekine M."/>
            <person name="Kato Y."/>
            <person name="Fukai R."/>
            <person name="Sasaki K."/>
            <person name="Hanamaki A."/>
            <person name="Narita H."/>
            <person name="Konno Y."/>
            <person name="Mori K."/>
            <person name="Yamazaki S."/>
            <person name="Suzuki K."/>
            <person name="Fujita N."/>
        </authorList>
    </citation>
    <scope>NUCLEOTIDE SEQUENCE [LARGE SCALE GENOMIC DNA]</scope>
    <source>
        <strain evidence="3">DSM 21853 / NBRC 104410 / AZM16c01</strain>
    </source>
</reference>
<dbReference type="Proteomes" id="UP000004793">
    <property type="component" value="Chromosome"/>
</dbReference>
<dbReference type="KEGG" id="cex:CSE_00880"/>
<name>A0A7U6GD71_CALEA</name>
<gene>
    <name evidence="2" type="ordered locus">CSE_00880</name>
</gene>
<protein>
    <submittedName>
        <fullName evidence="2">Uncharacterized protein</fullName>
    </submittedName>
</protein>
<evidence type="ECO:0000313" key="3">
    <source>
        <dbReference type="Proteomes" id="UP000004793"/>
    </source>
</evidence>
<proteinExistence type="predicted"/>
<evidence type="ECO:0000256" key="1">
    <source>
        <dbReference type="SAM" id="Phobius"/>
    </source>
</evidence>